<proteinExistence type="predicted"/>
<feature type="domain" description="YdbS-like PH" evidence="2">
    <location>
        <begin position="77"/>
        <end position="158"/>
    </location>
</feature>
<feature type="transmembrane region" description="Helical" evidence="1">
    <location>
        <begin position="189"/>
        <end position="213"/>
    </location>
</feature>
<dbReference type="RefSeq" id="WP_331206671.1">
    <property type="nucleotide sequence ID" value="NZ_JAZGQL010000004.1"/>
</dbReference>
<evidence type="ECO:0000256" key="1">
    <source>
        <dbReference type="SAM" id="Phobius"/>
    </source>
</evidence>
<keyword evidence="1" id="KW-0472">Membrane</keyword>
<comment type="caution">
    <text evidence="3">The sequence shown here is derived from an EMBL/GenBank/DDBJ whole genome shotgun (WGS) entry which is preliminary data.</text>
</comment>
<evidence type="ECO:0000313" key="4">
    <source>
        <dbReference type="Proteomes" id="UP001339911"/>
    </source>
</evidence>
<evidence type="ECO:0000259" key="2">
    <source>
        <dbReference type="Pfam" id="PF03703"/>
    </source>
</evidence>
<feature type="transmembrane region" description="Helical" evidence="1">
    <location>
        <begin position="376"/>
        <end position="396"/>
    </location>
</feature>
<feature type="transmembrane region" description="Helical" evidence="1">
    <location>
        <begin position="26"/>
        <end position="47"/>
    </location>
</feature>
<dbReference type="PANTHER" id="PTHR34473:SF2">
    <property type="entry name" value="UPF0699 TRANSMEMBRANE PROTEIN YDBT"/>
    <property type="match status" value="1"/>
</dbReference>
<keyword evidence="1" id="KW-0812">Transmembrane</keyword>
<gene>
    <name evidence="3" type="ORF">V1634_05695</name>
</gene>
<feature type="transmembrane region" description="Helical" evidence="1">
    <location>
        <begin position="402"/>
        <end position="423"/>
    </location>
</feature>
<keyword evidence="4" id="KW-1185">Reference proteome</keyword>
<feature type="transmembrane region" description="Helical" evidence="1">
    <location>
        <begin position="240"/>
        <end position="260"/>
    </location>
</feature>
<dbReference type="PIRSF" id="PIRSF026631">
    <property type="entry name" value="UCP026631"/>
    <property type="match status" value="1"/>
</dbReference>
<name>A0ABU7S8R9_9ACTN</name>
<feature type="transmembrane region" description="Helical" evidence="1">
    <location>
        <begin position="53"/>
        <end position="71"/>
    </location>
</feature>
<dbReference type="InterPro" id="IPR014529">
    <property type="entry name" value="UCP026631"/>
</dbReference>
<sequence length="530" mass="56779">MTPPSETARDSTPAAEIPWRRLDARIIWVDGLYALLSLVPAGLALLVADEPHAATLIPVLAVAVGGVVGAARDTLRWVKTRYRLTGELVEIRTGLLVRQHRTLRRERIRTVSTTARLRHRLAGLRVLTVGVGQPGATGYEALQLDAVTRTAAEELRRELLAGSAEVTSVGVGVEPPGERVFARIRWSWVCYNVFSVWALVTAAGLLWGGYWLAQSFGFDAAGFVTGLLDWRALGPWRTGAIAFVGVGALGVLGMAVAFVAENWAFRLVRVDTPAGAVLRTSQGMFRTREVNRDVSRLRGVEIAEPLLWRWMGMADTNVISTGLSIWSMTPATTILPRGPIGVARSVAARVLDLDAGADPFAVPPRRHPPAALRRRFGWAVLVTLAVTGLLAWLGHLVGAMPWWSWLVGVAVLPVALGAAVVAWRALGHGLVGGYLVVRSGLVSRSTAALSRPAVIGWRLRQSVLQRRLGLATLTATTAAGHGQYAAVDMPARTVVGFAEQVVPGLLAPLVVDPLLGADVSALEETCHRVG</sequence>
<reference evidence="3 4" key="1">
    <citation type="submission" date="2024-01" db="EMBL/GenBank/DDBJ databases">
        <title>Genome insights into Plantactinospora veratri sp. nov.</title>
        <authorList>
            <person name="Wang L."/>
        </authorList>
    </citation>
    <scope>NUCLEOTIDE SEQUENCE [LARGE SCALE GENOMIC DNA]</scope>
    <source>
        <strain evidence="3 4">NEAU-FHS4</strain>
    </source>
</reference>
<accession>A0ABU7S8R9</accession>
<protein>
    <submittedName>
        <fullName evidence="3">PH domain-containing protein</fullName>
    </submittedName>
</protein>
<dbReference type="Proteomes" id="UP001339911">
    <property type="component" value="Unassembled WGS sequence"/>
</dbReference>
<dbReference type="EMBL" id="JAZGQL010000004">
    <property type="protein sequence ID" value="MEE6306324.1"/>
    <property type="molecule type" value="Genomic_DNA"/>
</dbReference>
<dbReference type="InterPro" id="IPR005182">
    <property type="entry name" value="YdbS-like_PH"/>
</dbReference>
<dbReference type="Pfam" id="PF03703">
    <property type="entry name" value="bPH_2"/>
    <property type="match status" value="2"/>
</dbReference>
<keyword evidence="1" id="KW-1133">Transmembrane helix</keyword>
<evidence type="ECO:0000313" key="3">
    <source>
        <dbReference type="EMBL" id="MEE6306324.1"/>
    </source>
</evidence>
<feature type="domain" description="YdbS-like PH" evidence="2">
    <location>
        <begin position="432"/>
        <end position="490"/>
    </location>
</feature>
<dbReference type="PANTHER" id="PTHR34473">
    <property type="entry name" value="UPF0699 TRANSMEMBRANE PROTEIN YDBS"/>
    <property type="match status" value="1"/>
</dbReference>
<organism evidence="3 4">
    <name type="scientific">Plantactinospora veratri</name>
    <dbReference type="NCBI Taxonomy" id="1436122"/>
    <lineage>
        <taxon>Bacteria</taxon>
        <taxon>Bacillati</taxon>
        <taxon>Actinomycetota</taxon>
        <taxon>Actinomycetes</taxon>
        <taxon>Micromonosporales</taxon>
        <taxon>Micromonosporaceae</taxon>
        <taxon>Plantactinospora</taxon>
    </lineage>
</organism>